<comment type="caution">
    <text evidence="2">The sequence shown here is derived from an EMBL/GenBank/DDBJ whole genome shotgun (WGS) entry which is preliminary data.</text>
</comment>
<name>A0A831ER75_ERWAM</name>
<dbReference type="EMBL" id="CAPB01000023">
    <property type="protein sequence ID" value="CCO94182.1"/>
    <property type="molecule type" value="Genomic_DNA"/>
</dbReference>
<accession>A0A831ER75</accession>
<keyword evidence="1" id="KW-1133">Transmembrane helix</keyword>
<organism evidence="2 3">
    <name type="scientific">Erwinia amylovora NBRC 12687 = CFBP 1232</name>
    <dbReference type="NCBI Taxonomy" id="1219359"/>
    <lineage>
        <taxon>Bacteria</taxon>
        <taxon>Pseudomonadati</taxon>
        <taxon>Pseudomonadota</taxon>
        <taxon>Gammaproteobacteria</taxon>
        <taxon>Enterobacterales</taxon>
        <taxon>Erwiniaceae</taxon>
        <taxon>Erwinia</taxon>
    </lineage>
</organism>
<dbReference type="Proteomes" id="UP000013111">
    <property type="component" value="Unassembled WGS sequence"/>
</dbReference>
<feature type="transmembrane region" description="Helical" evidence="1">
    <location>
        <begin position="32"/>
        <end position="52"/>
    </location>
</feature>
<keyword evidence="1" id="KW-0812">Transmembrane</keyword>
<protein>
    <submittedName>
        <fullName evidence="2">Uncharacterized protein</fullName>
    </submittedName>
</protein>
<reference evidence="2 3" key="2">
    <citation type="submission" date="2013-04" db="EMBL/GenBank/DDBJ databases">
        <title>Comparative genomics of 12 strains of Erwinia amylovora identifies a pan-genome with a large conserved core and provides insights into host specificity.</title>
        <authorList>
            <person name="Mann R.A."/>
            <person name="Smits T.H.M."/>
            <person name="Buehlmann A."/>
            <person name="Blom J."/>
            <person name="Goesmann A."/>
            <person name="Frey J.E."/>
            <person name="Plummer K.M."/>
            <person name="Beer S.V."/>
            <person name="Luck J."/>
            <person name="Duffy B."/>
            <person name="Rodoni B."/>
        </authorList>
    </citation>
    <scope>NUCLEOTIDE SEQUENCE [LARGE SCALE GENOMIC DNA]</scope>
    <source>
        <strain evidence="3">CFBP 1232</strain>
    </source>
</reference>
<reference evidence="2 3" key="1">
    <citation type="submission" date="2012-11" db="EMBL/GenBank/DDBJ databases">
        <authorList>
            <person name="Linke B."/>
        </authorList>
    </citation>
    <scope>NUCLEOTIDE SEQUENCE [LARGE SCALE GENOMIC DNA]</scope>
    <source>
        <strain evidence="3">CFBP 1232</strain>
    </source>
</reference>
<gene>
    <name evidence="2" type="ORF">BN437_2261</name>
</gene>
<evidence type="ECO:0000313" key="2">
    <source>
        <dbReference type="EMBL" id="CCO94182.1"/>
    </source>
</evidence>
<proteinExistence type="predicted"/>
<evidence type="ECO:0000313" key="3">
    <source>
        <dbReference type="Proteomes" id="UP000013111"/>
    </source>
</evidence>
<dbReference type="RefSeq" id="WP_004158223.1">
    <property type="nucleotide sequence ID" value="NZ_BAYW01000003.1"/>
</dbReference>
<sequence length="59" mass="6278">MGMLSWVIPGFSGVIAGGWDSIPFRLAKAGGFNFSNMVVAIIVSTVILRGLYAPFFLQG</sequence>
<keyword evidence="1" id="KW-0472">Membrane</keyword>
<dbReference type="GeneID" id="97606398"/>
<dbReference type="AlphaFoldDB" id="A0A831ER75"/>
<evidence type="ECO:0000256" key="1">
    <source>
        <dbReference type="SAM" id="Phobius"/>
    </source>
</evidence>